<keyword evidence="2" id="KW-0653">Protein transport</keyword>
<dbReference type="AlphaFoldDB" id="A0A093SJD0"/>
<dbReference type="PANTHER" id="PTHR11679">
    <property type="entry name" value="VESICLE PROTEIN SORTING-ASSOCIATED"/>
    <property type="match status" value="1"/>
</dbReference>
<dbReference type="InterPro" id="IPR036045">
    <property type="entry name" value="Sec1-like_sf"/>
</dbReference>
<dbReference type="GO" id="GO:0015031">
    <property type="term" value="P:protein transport"/>
    <property type="evidence" value="ECO:0007669"/>
    <property type="project" value="UniProtKB-KW"/>
</dbReference>
<organism evidence="3 4">
    <name type="scientific">Manacus vitellinus</name>
    <name type="common">golden-collared manakin</name>
    <dbReference type="NCBI Taxonomy" id="328815"/>
    <lineage>
        <taxon>Eukaryota</taxon>
        <taxon>Metazoa</taxon>
        <taxon>Chordata</taxon>
        <taxon>Craniata</taxon>
        <taxon>Vertebrata</taxon>
        <taxon>Euteleostomi</taxon>
        <taxon>Archelosauria</taxon>
        <taxon>Archosauria</taxon>
        <taxon>Dinosauria</taxon>
        <taxon>Saurischia</taxon>
        <taxon>Theropoda</taxon>
        <taxon>Coelurosauria</taxon>
        <taxon>Aves</taxon>
        <taxon>Neognathae</taxon>
        <taxon>Neoaves</taxon>
        <taxon>Telluraves</taxon>
        <taxon>Australaves</taxon>
        <taxon>Passeriformes</taxon>
        <taxon>Pipridae</taxon>
        <taxon>Manacus</taxon>
    </lineage>
</organism>
<keyword evidence="4" id="KW-1185">Reference proteome</keyword>
<dbReference type="SUPFAM" id="SSF56815">
    <property type="entry name" value="Sec1/munc18-like (SM) proteins"/>
    <property type="match status" value="1"/>
</dbReference>
<evidence type="ECO:0000313" key="3">
    <source>
        <dbReference type="EMBL" id="KFW82789.1"/>
    </source>
</evidence>
<accession>A0A093SJD0</accession>
<dbReference type="InterPro" id="IPR001619">
    <property type="entry name" value="Sec1-like"/>
</dbReference>
<dbReference type="EMBL" id="KL671500">
    <property type="protein sequence ID" value="KFW82789.1"/>
    <property type="molecule type" value="Genomic_DNA"/>
</dbReference>
<evidence type="ECO:0000256" key="1">
    <source>
        <dbReference type="ARBA" id="ARBA00009884"/>
    </source>
</evidence>
<proteinExistence type="inferred from homology"/>
<protein>
    <submittedName>
        <fullName evidence="3">Syntaxin-binding protein 1</fullName>
    </submittedName>
</protein>
<dbReference type="InterPro" id="IPR027482">
    <property type="entry name" value="Sec1-like_dom2"/>
</dbReference>
<gene>
    <name evidence="3" type="ORF">N305_07770</name>
</gene>
<dbReference type="GO" id="GO:0016192">
    <property type="term" value="P:vesicle-mediated transport"/>
    <property type="evidence" value="ECO:0007669"/>
    <property type="project" value="InterPro"/>
</dbReference>
<dbReference type="Proteomes" id="UP000053258">
    <property type="component" value="Unassembled WGS sequence"/>
</dbReference>
<evidence type="ECO:0000256" key="2">
    <source>
        <dbReference type="ARBA" id="ARBA00022927"/>
    </source>
</evidence>
<comment type="similarity">
    <text evidence="1">Belongs to the STXBP/unc-18/SEC1 family.</text>
</comment>
<dbReference type="OrthoDB" id="2228at2759"/>
<evidence type="ECO:0000313" key="4">
    <source>
        <dbReference type="Proteomes" id="UP000053258"/>
    </source>
</evidence>
<keyword evidence="2" id="KW-0813">Transport</keyword>
<reference evidence="3 4" key="1">
    <citation type="submission" date="2014-06" db="EMBL/GenBank/DDBJ databases">
        <title>Genome evolution of avian class.</title>
        <authorList>
            <person name="Zhang G."/>
            <person name="Li C."/>
        </authorList>
    </citation>
    <scope>NUCLEOTIDE SEQUENCE [LARGE SCALE GENOMIC DNA]</scope>
    <source>
        <strain evidence="3">BGI_N305</strain>
    </source>
</reference>
<sequence length="109" mass="11896">QDAIDDKLDTKHYPYISTRSSASFSTTAVRWVPSSSPGHPHLGQGPLILPWASSPGSRGGPRLIIFILGGVSMNEMRCAYEVTQASGKWEVLIGSTHILTPTKFLMDLR</sequence>
<name>A0A093SJD0_9PASS</name>
<feature type="non-terminal residue" evidence="3">
    <location>
        <position position="109"/>
    </location>
</feature>
<feature type="non-terminal residue" evidence="3">
    <location>
        <position position="1"/>
    </location>
</feature>
<dbReference type="Gene3D" id="3.40.50.1910">
    <property type="match status" value="1"/>
</dbReference>
<dbReference type="Pfam" id="PF00995">
    <property type="entry name" value="Sec1"/>
    <property type="match status" value="1"/>
</dbReference>